<evidence type="ECO:0000313" key="3">
    <source>
        <dbReference type="Proteomes" id="UP000003986"/>
    </source>
</evidence>
<reference evidence="3" key="1">
    <citation type="submission" date="2008-10" db="EMBL/GenBank/DDBJ databases">
        <authorList>
            <person name="Molnar K."/>
        </authorList>
    </citation>
    <scope>NUCLEOTIDE SEQUENCE [LARGE SCALE GENOMIC DNA]</scope>
    <source>
        <strain evidence="3">NRRL 15998</strain>
    </source>
</reference>
<evidence type="ECO:0000313" key="2">
    <source>
        <dbReference type="EMBL" id="EFE73149.2"/>
    </source>
</evidence>
<evidence type="ECO:0000256" key="1">
    <source>
        <dbReference type="SAM" id="MobiDB-lite"/>
    </source>
</evidence>
<dbReference type="EMBL" id="DS999644">
    <property type="protein sequence ID" value="EFE73149.2"/>
    <property type="molecule type" value="Genomic_DNA"/>
</dbReference>
<organism evidence="2 3">
    <name type="scientific">Streptomyces filamentosus NRRL 15998</name>
    <dbReference type="NCBI Taxonomy" id="457431"/>
    <lineage>
        <taxon>Bacteria</taxon>
        <taxon>Bacillati</taxon>
        <taxon>Actinomycetota</taxon>
        <taxon>Actinomycetes</taxon>
        <taxon>Kitasatosporales</taxon>
        <taxon>Streptomycetaceae</taxon>
        <taxon>Streptomyces</taxon>
    </lineage>
</organism>
<feature type="region of interest" description="Disordered" evidence="1">
    <location>
        <begin position="1"/>
        <end position="50"/>
    </location>
</feature>
<reference evidence="3" key="2">
    <citation type="submission" date="2008-12" db="EMBL/GenBank/DDBJ databases">
        <title>Annotation of Streptomyces roseosporus strain NRRL 15998.</title>
        <authorList>
            <consortium name="The Broad Institute Genome Sequencing Platform"/>
            <consortium name="Broad Institute Microbial Sequencing Center"/>
            <person name="Fischbach M."/>
            <person name="Ward D."/>
            <person name="Young S."/>
            <person name="Kodira C.D."/>
            <person name="Zeng Q."/>
            <person name="Koehrsen M."/>
            <person name="Godfrey P."/>
            <person name="Alvarado L."/>
            <person name="Berlin A.M."/>
            <person name="Borenstein D."/>
            <person name="Chen Z."/>
            <person name="Engels R."/>
            <person name="Freedman E."/>
            <person name="Gellesch M."/>
            <person name="Goldberg J."/>
            <person name="Griggs A."/>
            <person name="Gujja S."/>
            <person name="Heiman D.I."/>
            <person name="Hepburn T.A."/>
            <person name="Howarth C."/>
            <person name="Jen D."/>
            <person name="Larson L."/>
            <person name="Lewis B."/>
            <person name="Mehta T."/>
            <person name="Park D."/>
            <person name="Pearson M."/>
            <person name="Roberts A."/>
            <person name="Saif S."/>
            <person name="Shea T.D."/>
            <person name="Shenoy N."/>
            <person name="Sisk P."/>
            <person name="Stolte C."/>
            <person name="Sykes S.N."/>
            <person name="Walk T."/>
            <person name="White J."/>
            <person name="Yandava C."/>
            <person name="Straight P."/>
            <person name="Clardy J."/>
            <person name="Hung D."/>
            <person name="Kolter R."/>
            <person name="Mekalanos J."/>
            <person name="Walker S."/>
            <person name="Walsh C.T."/>
            <person name="Wieland B.L.C."/>
            <person name="Ilzarbe M."/>
            <person name="Galagan J."/>
            <person name="Nusbaum C."/>
            <person name="Birren B."/>
        </authorList>
    </citation>
    <scope>NUCLEOTIDE SEQUENCE [LARGE SCALE GENOMIC DNA]</scope>
    <source>
        <strain evidence="3">NRRL 15998</strain>
    </source>
</reference>
<dbReference type="Proteomes" id="UP000003986">
    <property type="component" value="Unassembled WGS sequence"/>
</dbReference>
<sequence>MGGYSTQIKQRHDGRRMTRNGNLYRRPDVDRMTTTATFCPVGDKPGRHDS</sequence>
<proteinExistence type="predicted"/>
<gene>
    <name evidence="2" type="ORF">SSGG_00515</name>
</gene>
<dbReference type="AlphaFoldDB" id="D6AK68"/>
<name>D6AK68_STRFL</name>
<accession>D6AK68</accession>
<protein>
    <submittedName>
        <fullName evidence="2">Predicted protein</fullName>
    </submittedName>
</protein>